<keyword evidence="1" id="KW-0614">Plasmid</keyword>
<dbReference type="EMBL" id="CP119630">
    <property type="protein sequence ID" value="WES09667.1"/>
    <property type="molecule type" value="Genomic_DNA"/>
</dbReference>
<dbReference type="AlphaFoldDB" id="A0AAX3QK92"/>
<proteinExistence type="predicted"/>
<geneLocation type="plasmid" evidence="1 2">
    <name>p.BC006.1</name>
</geneLocation>
<accession>A0AAX3QK92</accession>
<evidence type="ECO:0000313" key="1">
    <source>
        <dbReference type="EMBL" id="WES09667.1"/>
    </source>
</evidence>
<protein>
    <submittedName>
        <fullName evidence="1">Uncharacterized protein</fullName>
    </submittedName>
</protein>
<dbReference type="RefSeq" id="WP_075395870.1">
    <property type="nucleotide sequence ID" value="NZ_CP119630.1"/>
</dbReference>
<reference evidence="1" key="1">
    <citation type="submission" date="2023-03" db="EMBL/GenBank/DDBJ databases">
        <authorList>
            <person name="Liu Z."/>
        </authorList>
    </citation>
    <scope>NUCLEOTIDE SEQUENCE</scope>
    <source>
        <strain evidence="1">Bc006</strain>
        <plasmid evidence="1">p.BC006.1</plasmid>
    </source>
</reference>
<evidence type="ECO:0000313" key="2">
    <source>
        <dbReference type="Proteomes" id="UP001221092"/>
    </source>
</evidence>
<dbReference type="Proteomes" id="UP001221092">
    <property type="component" value="Plasmid p.BC006.1"/>
</dbReference>
<organism evidence="1 2">
    <name type="scientific">Bacillus paranthracis</name>
    <dbReference type="NCBI Taxonomy" id="2026186"/>
    <lineage>
        <taxon>Bacteria</taxon>
        <taxon>Bacillati</taxon>
        <taxon>Bacillota</taxon>
        <taxon>Bacilli</taxon>
        <taxon>Bacillales</taxon>
        <taxon>Bacillaceae</taxon>
        <taxon>Bacillus</taxon>
        <taxon>Bacillus cereus group</taxon>
    </lineage>
</organism>
<gene>
    <name evidence="1" type="ORF">P3K65_27405</name>
</gene>
<sequence length="143" mass="16579">MSKLVIGSTSSGKGKDFSVFFTILLEEQKNLIVIDPLDKLKNLYLNKEKQGYRILRYVLEKEGVLQQVKIDLLNPIKEKVLIHVSFPKTFLNNKENNSHLVLEFLRIVKGCKGVEWEKKDLLELFLIEYEGYASFQLNNFLGT</sequence>
<name>A0AAX3QK92_9BACI</name>